<organism evidence="1 2">
    <name type="scientific">Microbacterium yannicii</name>
    <dbReference type="NCBI Taxonomy" id="671622"/>
    <lineage>
        <taxon>Bacteria</taxon>
        <taxon>Bacillati</taxon>
        <taxon>Actinomycetota</taxon>
        <taxon>Actinomycetes</taxon>
        <taxon>Micrococcales</taxon>
        <taxon>Microbacteriaceae</taxon>
        <taxon>Microbacterium</taxon>
    </lineage>
</organism>
<reference evidence="2" key="1">
    <citation type="journal article" date="2019" name="Int. J. Syst. Evol. Microbiol.">
        <title>The Global Catalogue of Microorganisms (GCM) 10K type strain sequencing project: providing services to taxonomists for standard genome sequencing and annotation.</title>
        <authorList>
            <consortium name="The Broad Institute Genomics Platform"/>
            <consortium name="The Broad Institute Genome Sequencing Center for Infectious Disease"/>
            <person name="Wu L."/>
            <person name="Ma J."/>
        </authorList>
    </citation>
    <scope>NUCLEOTIDE SEQUENCE [LARGE SCALE GENOMIC DNA]</scope>
    <source>
        <strain evidence="2">JCM 18959</strain>
    </source>
</reference>
<evidence type="ECO:0000313" key="1">
    <source>
        <dbReference type="EMBL" id="GAA5094472.1"/>
    </source>
</evidence>
<protein>
    <submittedName>
        <fullName evidence="1">Uncharacterized protein</fullName>
    </submittedName>
</protein>
<sequence length="101" mass="10290">MERWAGSALSRLEGMSARNFMLASPLTESMALMPRNCASDPGTGMEDGAGAMAVPAASRRCAVATAAMASDIATRSMTSDEGISLIIESVRFGGTLTDGGG</sequence>
<comment type="caution">
    <text evidence="1">The sequence shown here is derived from an EMBL/GenBank/DDBJ whole genome shotgun (WGS) entry which is preliminary data.</text>
</comment>
<name>A0ABP9MC33_9MICO</name>
<dbReference type="EMBL" id="BAABKZ010000002">
    <property type="protein sequence ID" value="GAA5094472.1"/>
    <property type="molecule type" value="Genomic_DNA"/>
</dbReference>
<keyword evidence="2" id="KW-1185">Reference proteome</keyword>
<accession>A0ABP9MC33</accession>
<evidence type="ECO:0000313" key="2">
    <source>
        <dbReference type="Proteomes" id="UP001501407"/>
    </source>
</evidence>
<proteinExistence type="predicted"/>
<gene>
    <name evidence="1" type="ORF">GCM10025760_25710</name>
</gene>
<dbReference type="Proteomes" id="UP001501407">
    <property type="component" value="Unassembled WGS sequence"/>
</dbReference>